<dbReference type="Proteomes" id="UP000663829">
    <property type="component" value="Unassembled WGS sequence"/>
</dbReference>
<dbReference type="Proteomes" id="UP000677228">
    <property type="component" value="Unassembled WGS sequence"/>
</dbReference>
<dbReference type="EMBL" id="CAJNOK010043569">
    <property type="protein sequence ID" value="CAF1570054.1"/>
    <property type="molecule type" value="Genomic_DNA"/>
</dbReference>
<keyword evidence="3" id="KW-0862">Zinc</keyword>
<dbReference type="SUPFAM" id="SSF57850">
    <property type="entry name" value="RING/U-box"/>
    <property type="match status" value="1"/>
</dbReference>
<dbReference type="Proteomes" id="UP000682733">
    <property type="component" value="Unassembled WGS sequence"/>
</dbReference>
<proteinExistence type="predicted"/>
<dbReference type="EMBL" id="CAJNOQ010003323">
    <property type="protein sequence ID" value="CAF1006625.1"/>
    <property type="molecule type" value="Genomic_DNA"/>
</dbReference>
<gene>
    <name evidence="4" type="ORF">GPM918_LOCUS14042</name>
    <name evidence="5" type="ORF">OVA965_LOCUS40305</name>
    <name evidence="6" type="ORF">SRO942_LOCUS14042</name>
    <name evidence="7" type="ORF">TMI583_LOCUS41716</name>
</gene>
<evidence type="ECO:0000313" key="5">
    <source>
        <dbReference type="EMBL" id="CAF1570054.1"/>
    </source>
</evidence>
<keyword evidence="1" id="KW-0479">Metal-binding</keyword>
<evidence type="ECO:0000313" key="7">
    <source>
        <dbReference type="EMBL" id="CAF4364157.1"/>
    </source>
</evidence>
<evidence type="ECO:0008006" key="9">
    <source>
        <dbReference type="Google" id="ProtNLM"/>
    </source>
</evidence>
<comment type="caution">
    <text evidence="4">The sequence shown here is derived from an EMBL/GenBank/DDBJ whole genome shotgun (WGS) entry which is preliminary data.</text>
</comment>
<dbReference type="InterPro" id="IPR043145">
    <property type="entry name" value="Znf_ZZ_sf"/>
</dbReference>
<dbReference type="GO" id="GO:0008270">
    <property type="term" value="F:zinc ion binding"/>
    <property type="evidence" value="ECO:0007669"/>
    <property type="project" value="UniProtKB-KW"/>
</dbReference>
<name>A0A814H6V1_9BILA</name>
<evidence type="ECO:0000313" key="6">
    <source>
        <dbReference type="EMBL" id="CAF3777866.1"/>
    </source>
</evidence>
<dbReference type="OrthoDB" id="1431934at2759"/>
<sequence length="115" mass="13144">MVCGRDADNGANVQSGCGTKFNWSQAPEYKASVNEQPAFEQFIRDVPKQQRQNFQNNGITYICGNCDRDMDGILFKCIYCPIDVTYCDRCEQANTLEHHQLYPTHVFKLIMPGEI</sequence>
<keyword evidence="8" id="KW-1185">Reference proteome</keyword>
<evidence type="ECO:0000256" key="3">
    <source>
        <dbReference type="ARBA" id="ARBA00022833"/>
    </source>
</evidence>
<evidence type="ECO:0000256" key="2">
    <source>
        <dbReference type="ARBA" id="ARBA00022771"/>
    </source>
</evidence>
<keyword evidence="2" id="KW-0863">Zinc-finger</keyword>
<dbReference type="Gene3D" id="3.30.60.90">
    <property type="match status" value="1"/>
</dbReference>
<dbReference type="Proteomes" id="UP000681722">
    <property type="component" value="Unassembled WGS sequence"/>
</dbReference>
<evidence type="ECO:0000313" key="8">
    <source>
        <dbReference type="Proteomes" id="UP000663829"/>
    </source>
</evidence>
<dbReference type="AlphaFoldDB" id="A0A814H6V1"/>
<dbReference type="EMBL" id="CAJOBC010003323">
    <property type="protein sequence ID" value="CAF3777866.1"/>
    <property type="molecule type" value="Genomic_DNA"/>
</dbReference>
<protein>
    <recommendedName>
        <fullName evidence="9">ZZ-type domain-containing protein</fullName>
    </recommendedName>
</protein>
<dbReference type="EMBL" id="CAJOBA010066333">
    <property type="protein sequence ID" value="CAF4364157.1"/>
    <property type="molecule type" value="Genomic_DNA"/>
</dbReference>
<evidence type="ECO:0000256" key="1">
    <source>
        <dbReference type="ARBA" id="ARBA00022723"/>
    </source>
</evidence>
<organism evidence="4 8">
    <name type="scientific">Didymodactylos carnosus</name>
    <dbReference type="NCBI Taxonomy" id="1234261"/>
    <lineage>
        <taxon>Eukaryota</taxon>
        <taxon>Metazoa</taxon>
        <taxon>Spiralia</taxon>
        <taxon>Gnathifera</taxon>
        <taxon>Rotifera</taxon>
        <taxon>Eurotatoria</taxon>
        <taxon>Bdelloidea</taxon>
        <taxon>Philodinida</taxon>
        <taxon>Philodinidae</taxon>
        <taxon>Didymodactylos</taxon>
    </lineage>
</organism>
<reference evidence="4" key="1">
    <citation type="submission" date="2021-02" db="EMBL/GenBank/DDBJ databases">
        <authorList>
            <person name="Nowell W R."/>
        </authorList>
    </citation>
    <scope>NUCLEOTIDE SEQUENCE</scope>
</reference>
<evidence type="ECO:0000313" key="4">
    <source>
        <dbReference type="EMBL" id="CAF1006625.1"/>
    </source>
</evidence>
<accession>A0A814H6V1</accession>